<keyword evidence="1" id="KW-0472">Membrane</keyword>
<proteinExistence type="predicted"/>
<dbReference type="Proteomes" id="UP001158050">
    <property type="component" value="Unassembled WGS sequence"/>
</dbReference>
<comment type="caution">
    <text evidence="2">The sequence shown here is derived from an EMBL/GenBank/DDBJ whole genome shotgun (WGS) entry which is preliminary data.</text>
</comment>
<feature type="transmembrane region" description="Helical" evidence="1">
    <location>
        <begin position="40"/>
        <end position="60"/>
    </location>
</feature>
<keyword evidence="1" id="KW-0812">Transmembrane</keyword>
<protein>
    <submittedName>
        <fullName evidence="2">Uncharacterized protein</fullName>
    </submittedName>
</protein>
<evidence type="ECO:0000256" key="1">
    <source>
        <dbReference type="SAM" id="Phobius"/>
    </source>
</evidence>
<evidence type="ECO:0000313" key="2">
    <source>
        <dbReference type="EMBL" id="SMP93376.1"/>
    </source>
</evidence>
<reference evidence="2 3" key="1">
    <citation type="submission" date="2017-05" db="EMBL/GenBank/DDBJ databases">
        <authorList>
            <person name="Varghese N."/>
            <person name="Submissions S."/>
        </authorList>
    </citation>
    <scope>NUCLEOTIDE SEQUENCE [LARGE SCALE GENOMIC DNA]</scope>
    <source>
        <strain evidence="2 3">DSM 18015</strain>
    </source>
</reference>
<evidence type="ECO:0000313" key="3">
    <source>
        <dbReference type="Proteomes" id="UP001158050"/>
    </source>
</evidence>
<dbReference type="RefSeq" id="WP_283416862.1">
    <property type="nucleotide sequence ID" value="NZ_FXUO01000004.1"/>
</dbReference>
<name>A0ABY1R2M5_9FLAO</name>
<keyword evidence="1" id="KW-1133">Transmembrane helix</keyword>
<accession>A0ABY1R2M5</accession>
<gene>
    <name evidence="2" type="ORF">SAMN05421679_104434</name>
</gene>
<organism evidence="2 3">
    <name type="scientific">Epilithonimonas pallida</name>
    <dbReference type="NCBI Taxonomy" id="373671"/>
    <lineage>
        <taxon>Bacteria</taxon>
        <taxon>Pseudomonadati</taxon>
        <taxon>Bacteroidota</taxon>
        <taxon>Flavobacteriia</taxon>
        <taxon>Flavobacteriales</taxon>
        <taxon>Weeksellaceae</taxon>
        <taxon>Chryseobacterium group</taxon>
        <taxon>Epilithonimonas</taxon>
    </lineage>
</organism>
<dbReference type="EMBL" id="FXUO01000004">
    <property type="protein sequence ID" value="SMP93376.1"/>
    <property type="molecule type" value="Genomic_DNA"/>
</dbReference>
<sequence length="237" mass="26949">MQSLKSKYEQQEMKVSEGFWDRLEEKLDQSPAKKEKPNMIWLRYAAAVIFLFGLGGILWMTNNKAEVNGDQQFASQSENEKSIPASVKKSENVEAVKSNPLNPILDSDNQKFAFKNEDSSTRFTLNEVETPRMKNSISKEKLASNQIPDIKKEEPQIVSKPEEQLAHTDIQKPREKVKYVSSSDLLFGVEIDKAKTETPKSAMGINTLKKNDSDFPNPKRIKLFGITLYEKDSISTK</sequence>
<keyword evidence="3" id="KW-1185">Reference proteome</keyword>